<dbReference type="SUPFAM" id="SSF53756">
    <property type="entry name" value="UDP-Glycosyltransferase/glycogen phosphorylase"/>
    <property type="match status" value="1"/>
</dbReference>
<name>A0ABS7JQ92_9HELI</name>
<dbReference type="GO" id="GO:0016757">
    <property type="term" value="F:glycosyltransferase activity"/>
    <property type="evidence" value="ECO:0007669"/>
    <property type="project" value="UniProtKB-KW"/>
</dbReference>
<accession>A0ABS7JQ92</accession>
<protein>
    <submittedName>
        <fullName evidence="2">Glycosyltransferase</fullName>
        <ecNumber evidence="2">2.4.-.-</ecNumber>
    </submittedName>
</protein>
<sequence>MQKLLILHFHNHKIQPRVRREYDLLQGKYQLFGLGYVDCMRKSVQFFVINKPKWDWKKKLVQRFFLLFRQYERVYWNLPQVKEAEKYLREHSFDVILAHNEESIPLALKYKKNAKVIVNMHEYAPREFENYFWWKFYFAPYKHYLCQTYLKQADYVYSICEGIAQEYTKNYGIKCDVITSAAKYYAPPPYYLPKSPKKSNSSIMEWQVRREGLKI</sequence>
<evidence type="ECO:0000259" key="1">
    <source>
        <dbReference type="Pfam" id="PF13439"/>
    </source>
</evidence>
<organism evidence="2 3">
    <name type="scientific">Helicobacter turcicus</name>
    <dbReference type="NCBI Taxonomy" id="2867412"/>
    <lineage>
        <taxon>Bacteria</taxon>
        <taxon>Pseudomonadati</taxon>
        <taxon>Campylobacterota</taxon>
        <taxon>Epsilonproteobacteria</taxon>
        <taxon>Campylobacterales</taxon>
        <taxon>Helicobacteraceae</taxon>
        <taxon>Helicobacter</taxon>
    </lineage>
</organism>
<keyword evidence="2" id="KW-0328">Glycosyltransferase</keyword>
<proteinExistence type="predicted"/>
<gene>
    <name evidence="2" type="ORF">K4G57_08925</name>
</gene>
<reference evidence="2 3" key="1">
    <citation type="submission" date="2021-08" db="EMBL/GenBank/DDBJ databases">
        <title>Helicobacter spp. isolated from feces of Anatolian Ground Squirrel (Spermophilus xanthoprymnus) in Turkey.</title>
        <authorList>
            <person name="Aydin F."/>
            <person name="Abay S."/>
            <person name="Kayman T."/>
            <person name="Karakaya E."/>
            <person name="Saticioglu I.B."/>
        </authorList>
    </citation>
    <scope>NUCLEOTIDE SEQUENCE [LARGE SCALE GENOMIC DNA]</scope>
    <source>
        <strain evidence="2 3">Faydin-H70</strain>
    </source>
</reference>
<comment type="caution">
    <text evidence="2">The sequence shown here is derived from an EMBL/GenBank/DDBJ whole genome shotgun (WGS) entry which is preliminary data.</text>
</comment>
<evidence type="ECO:0000313" key="2">
    <source>
        <dbReference type="EMBL" id="MBX7491574.1"/>
    </source>
</evidence>
<keyword evidence="3" id="KW-1185">Reference proteome</keyword>
<dbReference type="InterPro" id="IPR028098">
    <property type="entry name" value="Glyco_trans_4-like_N"/>
</dbReference>
<dbReference type="Pfam" id="PF13439">
    <property type="entry name" value="Glyco_transf_4"/>
    <property type="match status" value="1"/>
</dbReference>
<dbReference type="Proteomes" id="UP000700059">
    <property type="component" value="Unassembled WGS sequence"/>
</dbReference>
<dbReference type="EMBL" id="JAIGYQ010000027">
    <property type="protein sequence ID" value="MBX7491574.1"/>
    <property type="molecule type" value="Genomic_DNA"/>
</dbReference>
<keyword evidence="2" id="KW-0808">Transferase</keyword>
<dbReference type="RefSeq" id="WP_221561859.1">
    <property type="nucleotide sequence ID" value="NZ_JAIGYQ010000027.1"/>
</dbReference>
<evidence type="ECO:0000313" key="3">
    <source>
        <dbReference type="Proteomes" id="UP000700059"/>
    </source>
</evidence>
<feature type="domain" description="Glycosyltransferase subfamily 4-like N-terminal" evidence="1">
    <location>
        <begin position="65"/>
        <end position="176"/>
    </location>
</feature>
<dbReference type="EC" id="2.4.-.-" evidence="2"/>
<dbReference type="Gene3D" id="3.40.50.2000">
    <property type="entry name" value="Glycogen Phosphorylase B"/>
    <property type="match status" value="1"/>
</dbReference>